<evidence type="ECO:0000256" key="2">
    <source>
        <dbReference type="ARBA" id="ARBA00005300"/>
    </source>
</evidence>
<evidence type="ECO:0000256" key="11">
    <source>
        <dbReference type="SAM" id="Coils"/>
    </source>
</evidence>
<keyword evidence="9 10" id="KW-0862">Zinc</keyword>
<evidence type="ECO:0000256" key="4">
    <source>
        <dbReference type="ARBA" id="ARBA00022722"/>
    </source>
</evidence>
<dbReference type="PANTHER" id="PTHR10642">
    <property type="entry name" value="RIBONUCLEASE H1"/>
    <property type="match status" value="1"/>
</dbReference>
<dbReference type="InterPro" id="IPR013083">
    <property type="entry name" value="Znf_RING/FYVE/PHD"/>
</dbReference>
<dbReference type="EMBL" id="CP092872">
    <property type="protein sequence ID" value="UYV73310.1"/>
    <property type="molecule type" value="Genomic_DNA"/>
</dbReference>
<keyword evidence="11" id="KW-0175">Coiled coil</keyword>
<dbReference type="PROSITE" id="PS50879">
    <property type="entry name" value="RNASE_H_1"/>
    <property type="match status" value="1"/>
</dbReference>
<name>A0ABY6L0K6_9ARAC</name>
<keyword evidence="6" id="KW-0255">Endonuclease</keyword>
<sequence>MRGIYVHMVQQLPARMSLDVTGVFFSPRHQLSAWKSDVIKCLVSKLICLTIHGYIYHPSTFFFGLEEQAILVRPQKGNLSPPVREMEELTVNQHRSDVGKTHTKKNVCHNANVVTVPCGRGVRHSDRRIGRGPSFLFSATKSITLLLSSHCWLPWEKSVRGAEMGELLTAPFLECIERRVSRGLTRSMQLPARMSLDVTGVFFSPRHQLSAWKSGVIKCLGFWAKSSWPPTIEENSSLFDITIYTDCSQLETGLSGSGIAIYKDKILEKISLSHPRHLSVYKSEFSAIDTGLKDININSPSKIIIYFDSRAAIYTLQSYFSSQEPLLKSIAKSVSRLPANSSVTVQWLPAHVGIPGNELADSLAKAGALGLPEARESTTQLDERDLLRTIKTQCLQEWKSDATHDWYRAGGTSTGSNMENTCPFQGCSQTFSNTLEAMLHSTSCQFCLVDCPLSCGTKILRKDRSSHLSLSCQHLFGSCQFCWAVPTRDSLQQHEALCGQIGASPGQSVHSDSKNPQSCGLLDQGGTKEEPATVLQTTATTGCDVKCQDLENPVKLAEVGLDLRLGVQNWVPGVRVNDVDNNIMKYLNLEERAEALERRARENNLIIYGIESAETDSRELLLQKVKKLMAEDMQTTDDVVIAECHRLDRGPKVPILIEVPDHESRISLLKNSSKLRILNIFMSRDYSLQIREQRKILIEKRKELYKKGIGSKLRDIKLLLNGINYMVVEGQVVNAKGEPI</sequence>
<evidence type="ECO:0000313" key="15">
    <source>
        <dbReference type="EMBL" id="UYV73310.1"/>
    </source>
</evidence>
<feature type="domain" description="RNase H type-1" evidence="14">
    <location>
        <begin position="237"/>
        <end position="369"/>
    </location>
</feature>
<gene>
    <name evidence="15" type="ORF">LAZ67_10002667</name>
</gene>
<evidence type="ECO:0000313" key="16">
    <source>
        <dbReference type="Proteomes" id="UP001235939"/>
    </source>
</evidence>
<reference evidence="15 16" key="1">
    <citation type="submission" date="2022-01" db="EMBL/GenBank/DDBJ databases">
        <title>A chromosomal length assembly of Cordylochernes scorpioides.</title>
        <authorList>
            <person name="Zeh D."/>
            <person name="Zeh J."/>
        </authorList>
    </citation>
    <scope>NUCLEOTIDE SEQUENCE [LARGE SCALE GENOMIC DNA]</scope>
    <source>
        <strain evidence="15">IN4F17</strain>
        <tissue evidence="15">Whole Body</tissue>
    </source>
</reference>
<keyword evidence="5 10" id="KW-0479">Metal-binding</keyword>
<dbReference type="Pfam" id="PF00075">
    <property type="entry name" value="RNase_H"/>
    <property type="match status" value="1"/>
</dbReference>
<evidence type="ECO:0000256" key="12">
    <source>
        <dbReference type="SAM" id="MobiDB-lite"/>
    </source>
</evidence>
<evidence type="ECO:0000259" key="13">
    <source>
        <dbReference type="PROSITE" id="PS50145"/>
    </source>
</evidence>
<organism evidence="15 16">
    <name type="scientific">Cordylochernes scorpioides</name>
    <dbReference type="NCBI Taxonomy" id="51811"/>
    <lineage>
        <taxon>Eukaryota</taxon>
        <taxon>Metazoa</taxon>
        <taxon>Ecdysozoa</taxon>
        <taxon>Arthropoda</taxon>
        <taxon>Chelicerata</taxon>
        <taxon>Arachnida</taxon>
        <taxon>Pseudoscorpiones</taxon>
        <taxon>Cheliferoidea</taxon>
        <taxon>Chernetidae</taxon>
        <taxon>Cordylochernes</taxon>
    </lineage>
</organism>
<keyword evidence="16" id="KW-1185">Reference proteome</keyword>
<dbReference type="InterPro" id="IPR050092">
    <property type="entry name" value="RNase_H"/>
</dbReference>
<protein>
    <recommendedName>
        <fullName evidence="3">ribonuclease H</fullName>
        <ecNumber evidence="3">3.1.26.4</ecNumber>
    </recommendedName>
</protein>
<feature type="coiled-coil region" evidence="11">
    <location>
        <begin position="579"/>
        <end position="606"/>
    </location>
</feature>
<feature type="compositionally biased region" description="Polar residues" evidence="12">
    <location>
        <begin position="507"/>
        <end position="518"/>
    </location>
</feature>
<evidence type="ECO:0000256" key="3">
    <source>
        <dbReference type="ARBA" id="ARBA00012180"/>
    </source>
</evidence>
<dbReference type="SUPFAM" id="SSF49599">
    <property type="entry name" value="TRAF domain-like"/>
    <property type="match status" value="1"/>
</dbReference>
<dbReference type="Proteomes" id="UP001235939">
    <property type="component" value="Chromosome 10"/>
</dbReference>
<evidence type="ECO:0000256" key="6">
    <source>
        <dbReference type="ARBA" id="ARBA00022759"/>
    </source>
</evidence>
<feature type="zinc finger region" description="TRAF-type" evidence="10">
    <location>
        <begin position="440"/>
        <end position="482"/>
    </location>
</feature>
<dbReference type="CDD" id="cd09276">
    <property type="entry name" value="Rnase_HI_RT_non_LTR"/>
    <property type="match status" value="1"/>
</dbReference>
<dbReference type="Gene3D" id="3.30.420.10">
    <property type="entry name" value="Ribonuclease H-like superfamily/Ribonuclease H"/>
    <property type="match status" value="1"/>
</dbReference>
<dbReference type="EC" id="3.1.26.4" evidence="3"/>
<dbReference type="InterPro" id="IPR001293">
    <property type="entry name" value="Znf_TRAF"/>
</dbReference>
<dbReference type="Pfam" id="PF02176">
    <property type="entry name" value="zf-TRAF"/>
    <property type="match status" value="1"/>
</dbReference>
<dbReference type="InterPro" id="IPR036397">
    <property type="entry name" value="RNaseH_sf"/>
</dbReference>
<evidence type="ECO:0000256" key="7">
    <source>
        <dbReference type="ARBA" id="ARBA00022771"/>
    </source>
</evidence>
<keyword evidence="7 10" id="KW-0863">Zinc-finger</keyword>
<proteinExistence type="inferred from homology"/>
<comment type="similarity">
    <text evidence="2">Belongs to the RNase H family.</text>
</comment>
<accession>A0ABY6L0K6</accession>
<keyword evidence="8" id="KW-0378">Hydrolase</keyword>
<feature type="region of interest" description="Disordered" evidence="12">
    <location>
        <begin position="507"/>
        <end position="526"/>
    </location>
</feature>
<comment type="catalytic activity">
    <reaction evidence="1">
        <text>Endonucleolytic cleavage to 5'-phosphomonoester.</text>
        <dbReference type="EC" id="3.1.26.4"/>
    </reaction>
</comment>
<dbReference type="InterPro" id="IPR012337">
    <property type="entry name" value="RNaseH-like_sf"/>
</dbReference>
<dbReference type="SUPFAM" id="SSF53098">
    <property type="entry name" value="Ribonuclease H-like"/>
    <property type="match status" value="1"/>
</dbReference>
<dbReference type="InterPro" id="IPR002156">
    <property type="entry name" value="RNaseH_domain"/>
</dbReference>
<evidence type="ECO:0000256" key="10">
    <source>
        <dbReference type="PROSITE-ProRule" id="PRU00207"/>
    </source>
</evidence>
<feature type="domain" description="TRAF-type" evidence="13">
    <location>
        <begin position="440"/>
        <end position="482"/>
    </location>
</feature>
<keyword evidence="4" id="KW-0540">Nuclease</keyword>
<dbReference type="Gene3D" id="3.30.40.10">
    <property type="entry name" value="Zinc/RING finger domain, C3HC4 (zinc finger)"/>
    <property type="match status" value="1"/>
</dbReference>
<dbReference type="PROSITE" id="PS50145">
    <property type="entry name" value="ZF_TRAF"/>
    <property type="match status" value="1"/>
</dbReference>
<evidence type="ECO:0000256" key="8">
    <source>
        <dbReference type="ARBA" id="ARBA00022801"/>
    </source>
</evidence>
<evidence type="ECO:0000256" key="9">
    <source>
        <dbReference type="ARBA" id="ARBA00022833"/>
    </source>
</evidence>
<evidence type="ECO:0000259" key="14">
    <source>
        <dbReference type="PROSITE" id="PS50879"/>
    </source>
</evidence>
<evidence type="ECO:0000256" key="1">
    <source>
        <dbReference type="ARBA" id="ARBA00000077"/>
    </source>
</evidence>
<dbReference type="PANTHER" id="PTHR10642:SF26">
    <property type="entry name" value="RIBONUCLEASE H1"/>
    <property type="match status" value="1"/>
</dbReference>
<evidence type="ECO:0000256" key="5">
    <source>
        <dbReference type="ARBA" id="ARBA00022723"/>
    </source>
</evidence>